<feature type="region of interest" description="Disordered" evidence="1">
    <location>
        <begin position="98"/>
        <end position="118"/>
    </location>
</feature>
<reference evidence="2" key="1">
    <citation type="submission" date="2023-12" db="EMBL/GenBank/DDBJ databases">
        <title>Genome assembly of Anisodus tanguticus.</title>
        <authorList>
            <person name="Wang Y.-J."/>
        </authorList>
    </citation>
    <scope>NUCLEOTIDE SEQUENCE</scope>
    <source>
        <strain evidence="2">KB-2021</strain>
        <tissue evidence="2">Leaf</tissue>
    </source>
</reference>
<gene>
    <name evidence="2" type="ORF">RND71_017227</name>
</gene>
<proteinExistence type="predicted"/>
<protein>
    <submittedName>
        <fullName evidence="2">Uncharacterized protein</fullName>
    </submittedName>
</protein>
<comment type="caution">
    <text evidence="2">The sequence shown here is derived from an EMBL/GenBank/DDBJ whole genome shotgun (WGS) entry which is preliminary data.</text>
</comment>
<sequence>MGEKEDLLRSAALLSNLNSGRPIMWHWAILNSCGERKPVIRSASSVNKLEKAKLAKILFEKLLKHNHGNSLQAYVSLTTLSKDISSGVSKLPVSVLAPSTRPGGNSTPSSKIAGCAPVAAFRERTTDQ</sequence>
<evidence type="ECO:0000313" key="2">
    <source>
        <dbReference type="EMBL" id="KAK4361986.1"/>
    </source>
</evidence>
<dbReference type="AlphaFoldDB" id="A0AAE1S3R6"/>
<dbReference type="Proteomes" id="UP001291623">
    <property type="component" value="Unassembled WGS sequence"/>
</dbReference>
<evidence type="ECO:0000256" key="1">
    <source>
        <dbReference type="SAM" id="MobiDB-lite"/>
    </source>
</evidence>
<dbReference type="EMBL" id="JAVYJV010000009">
    <property type="protein sequence ID" value="KAK4361986.1"/>
    <property type="molecule type" value="Genomic_DNA"/>
</dbReference>
<name>A0AAE1S3R6_9SOLA</name>
<evidence type="ECO:0000313" key="3">
    <source>
        <dbReference type="Proteomes" id="UP001291623"/>
    </source>
</evidence>
<accession>A0AAE1S3R6</accession>
<keyword evidence="3" id="KW-1185">Reference proteome</keyword>
<organism evidence="2 3">
    <name type="scientific">Anisodus tanguticus</name>
    <dbReference type="NCBI Taxonomy" id="243964"/>
    <lineage>
        <taxon>Eukaryota</taxon>
        <taxon>Viridiplantae</taxon>
        <taxon>Streptophyta</taxon>
        <taxon>Embryophyta</taxon>
        <taxon>Tracheophyta</taxon>
        <taxon>Spermatophyta</taxon>
        <taxon>Magnoliopsida</taxon>
        <taxon>eudicotyledons</taxon>
        <taxon>Gunneridae</taxon>
        <taxon>Pentapetalae</taxon>
        <taxon>asterids</taxon>
        <taxon>lamiids</taxon>
        <taxon>Solanales</taxon>
        <taxon>Solanaceae</taxon>
        <taxon>Solanoideae</taxon>
        <taxon>Hyoscyameae</taxon>
        <taxon>Anisodus</taxon>
    </lineage>
</organism>